<comment type="catalytic activity">
    <reaction evidence="3">
        <text>adenosylcob(III)inamide + GTP = adenosylcob(III)inamide phosphate + GDP + H(+)</text>
        <dbReference type="Rhea" id="RHEA:15765"/>
        <dbReference type="ChEBI" id="CHEBI:2480"/>
        <dbReference type="ChEBI" id="CHEBI:15378"/>
        <dbReference type="ChEBI" id="CHEBI:37565"/>
        <dbReference type="ChEBI" id="CHEBI:58189"/>
        <dbReference type="ChEBI" id="CHEBI:58502"/>
        <dbReference type="EC" id="2.7.1.156"/>
    </reaction>
</comment>
<evidence type="ECO:0000256" key="2">
    <source>
        <dbReference type="ARBA" id="ARBA00000711"/>
    </source>
</evidence>
<keyword evidence="12 14" id="KW-0067">ATP-binding</keyword>
<dbReference type="RefSeq" id="WP_167636075.1">
    <property type="nucleotide sequence ID" value="NZ_JAATOP010000001.1"/>
</dbReference>
<dbReference type="CDD" id="cd00544">
    <property type="entry name" value="CobU"/>
    <property type="match status" value="1"/>
</dbReference>
<keyword evidence="8 14" id="KW-0169">Cobalamin biosynthesis</keyword>
<dbReference type="EMBL" id="JAATOP010000001">
    <property type="protein sequence ID" value="NIY71195.1"/>
    <property type="molecule type" value="Genomic_DNA"/>
</dbReference>
<keyword evidence="11 14" id="KW-0418">Kinase</keyword>
<evidence type="ECO:0000256" key="10">
    <source>
        <dbReference type="ARBA" id="ARBA00022741"/>
    </source>
</evidence>
<comment type="catalytic activity">
    <reaction evidence="2 14">
        <text>adenosylcob(III)inamide phosphate + GTP + H(+) = adenosylcob(III)inamide-GDP + diphosphate</text>
        <dbReference type="Rhea" id="RHEA:22712"/>
        <dbReference type="ChEBI" id="CHEBI:15378"/>
        <dbReference type="ChEBI" id="CHEBI:33019"/>
        <dbReference type="ChEBI" id="CHEBI:37565"/>
        <dbReference type="ChEBI" id="CHEBI:58502"/>
        <dbReference type="ChEBI" id="CHEBI:60487"/>
        <dbReference type="EC" id="2.7.7.62"/>
    </reaction>
</comment>
<name>A0ABX0VTE3_9RHOB</name>
<reference evidence="15 16" key="1">
    <citation type="submission" date="2020-03" db="EMBL/GenBank/DDBJ databases">
        <title>Bacterial isolates of synthetic phycosphere.</title>
        <authorList>
            <person name="Fu H."/>
            <person name="Moran M.A."/>
        </authorList>
    </citation>
    <scope>NUCLEOTIDE SEQUENCE [LARGE SCALE GENOMIC DNA]</scope>
    <source>
        <strain evidence="15 16">HF1</strain>
    </source>
</reference>
<comment type="function">
    <text evidence="4 14">Catalyzes ATP-dependent phosphorylation of adenosylcobinamide and addition of GMP to adenosylcobinamide phosphate.</text>
</comment>
<dbReference type="InterPro" id="IPR003203">
    <property type="entry name" value="CobU/CobP"/>
</dbReference>
<dbReference type="Gene3D" id="3.40.50.300">
    <property type="entry name" value="P-loop containing nucleotide triphosphate hydrolases"/>
    <property type="match status" value="1"/>
</dbReference>
<evidence type="ECO:0000256" key="9">
    <source>
        <dbReference type="ARBA" id="ARBA00022679"/>
    </source>
</evidence>
<dbReference type="Proteomes" id="UP000709466">
    <property type="component" value="Unassembled WGS sequence"/>
</dbReference>
<comment type="catalytic activity">
    <reaction evidence="1 14">
        <text>adenosylcob(III)inamide + ATP = adenosylcob(III)inamide phosphate + ADP + H(+)</text>
        <dbReference type="Rhea" id="RHEA:15769"/>
        <dbReference type="ChEBI" id="CHEBI:2480"/>
        <dbReference type="ChEBI" id="CHEBI:15378"/>
        <dbReference type="ChEBI" id="CHEBI:30616"/>
        <dbReference type="ChEBI" id="CHEBI:58502"/>
        <dbReference type="ChEBI" id="CHEBI:456216"/>
        <dbReference type="EC" id="2.7.1.156"/>
    </reaction>
</comment>
<keyword evidence="9 14" id="KW-0808">Transferase</keyword>
<proteinExistence type="inferred from homology"/>
<evidence type="ECO:0000256" key="8">
    <source>
        <dbReference type="ARBA" id="ARBA00022573"/>
    </source>
</evidence>
<gene>
    <name evidence="15" type="primary">cobU</name>
    <name evidence="15" type="ORF">HCZ30_01965</name>
</gene>
<evidence type="ECO:0000256" key="1">
    <source>
        <dbReference type="ARBA" id="ARBA00000312"/>
    </source>
</evidence>
<evidence type="ECO:0000256" key="11">
    <source>
        <dbReference type="ARBA" id="ARBA00022777"/>
    </source>
</evidence>
<evidence type="ECO:0000256" key="3">
    <source>
        <dbReference type="ARBA" id="ARBA00001522"/>
    </source>
</evidence>
<protein>
    <recommendedName>
        <fullName evidence="14">Bifunctional adenosylcobalamin biosynthesis protein</fullName>
        <ecNumber evidence="14">2.7.1.156</ecNumber>
        <ecNumber evidence="14">2.7.7.62</ecNumber>
    </recommendedName>
</protein>
<dbReference type="NCBIfam" id="NF004469">
    <property type="entry name" value="PRK05800.1"/>
    <property type="match status" value="1"/>
</dbReference>
<evidence type="ECO:0000313" key="16">
    <source>
        <dbReference type="Proteomes" id="UP000709466"/>
    </source>
</evidence>
<comment type="similarity">
    <text evidence="7 14">Belongs to the CobU/CobP family.</text>
</comment>
<dbReference type="InterPro" id="IPR027417">
    <property type="entry name" value="P-loop_NTPase"/>
</dbReference>
<comment type="pathway">
    <text evidence="5 14">Cofactor biosynthesis; adenosylcobalamin biosynthesis; adenosylcobalamin from cob(II)yrinate a,c-diamide: step 6/7.</text>
</comment>
<accession>A0ABX0VTE3</accession>
<keyword evidence="16" id="KW-1185">Reference proteome</keyword>
<dbReference type="Pfam" id="PF02283">
    <property type="entry name" value="CobU"/>
    <property type="match status" value="1"/>
</dbReference>
<dbReference type="PIRSF" id="PIRSF006135">
    <property type="entry name" value="CobU"/>
    <property type="match status" value="1"/>
</dbReference>
<keyword evidence="15" id="KW-0548">Nucleotidyltransferase</keyword>
<comment type="caution">
    <text evidence="15">The sequence shown here is derived from an EMBL/GenBank/DDBJ whole genome shotgun (WGS) entry which is preliminary data.</text>
</comment>
<evidence type="ECO:0000256" key="7">
    <source>
        <dbReference type="ARBA" id="ARBA00007490"/>
    </source>
</evidence>
<dbReference type="GO" id="GO:0043752">
    <property type="term" value="F:adenosylcobinamide kinase activity"/>
    <property type="evidence" value="ECO:0007669"/>
    <property type="project" value="UniProtKB-EC"/>
</dbReference>
<dbReference type="EC" id="2.7.1.156" evidence="14"/>
<evidence type="ECO:0000256" key="13">
    <source>
        <dbReference type="ARBA" id="ARBA00023134"/>
    </source>
</evidence>
<dbReference type="PANTHER" id="PTHR34848">
    <property type="match status" value="1"/>
</dbReference>
<sequence length="178" mass="19170">MVASNNVKKLTLVLGGAASGKSEFAEKLVIGTGKSRKYLATSQIFDAEMQAKVDRHLVQRGDGWETIEEPLDLGPTLEAAVPDQIILLDCATLWLTNVLMAEREIAQESAKLVAELRSCEAEVVVVSNEVGMGIVPEHAISRQFREAQGRLNAMIAEAADNVFFVAAGLPLVLKGELP</sequence>
<evidence type="ECO:0000313" key="15">
    <source>
        <dbReference type="EMBL" id="NIY71195.1"/>
    </source>
</evidence>
<keyword evidence="10 14" id="KW-0547">Nucleotide-binding</keyword>
<evidence type="ECO:0000256" key="12">
    <source>
        <dbReference type="ARBA" id="ARBA00022840"/>
    </source>
</evidence>
<evidence type="ECO:0000256" key="14">
    <source>
        <dbReference type="PIRNR" id="PIRNR006135"/>
    </source>
</evidence>
<keyword evidence="13 14" id="KW-0342">GTP-binding</keyword>
<dbReference type="SUPFAM" id="SSF52540">
    <property type="entry name" value="P-loop containing nucleoside triphosphate hydrolases"/>
    <property type="match status" value="1"/>
</dbReference>
<comment type="pathway">
    <text evidence="6 14">Cofactor biosynthesis; adenosylcobalamin biosynthesis; adenosylcobalamin from cob(II)yrinate a,c-diamide: step 5/7.</text>
</comment>
<evidence type="ECO:0000256" key="5">
    <source>
        <dbReference type="ARBA" id="ARBA00004692"/>
    </source>
</evidence>
<organism evidence="15 16">
    <name type="scientific">Marivivens donghaensis</name>
    <dbReference type="NCBI Taxonomy" id="1699413"/>
    <lineage>
        <taxon>Bacteria</taxon>
        <taxon>Pseudomonadati</taxon>
        <taxon>Pseudomonadota</taxon>
        <taxon>Alphaproteobacteria</taxon>
        <taxon>Rhodobacterales</taxon>
        <taxon>Paracoccaceae</taxon>
        <taxon>Marivivens group</taxon>
        <taxon>Marivivens</taxon>
    </lineage>
</organism>
<dbReference type="GO" id="GO:0008820">
    <property type="term" value="F:cobinamide phosphate guanylyltransferase activity"/>
    <property type="evidence" value="ECO:0007669"/>
    <property type="project" value="UniProtKB-EC"/>
</dbReference>
<dbReference type="EC" id="2.7.7.62" evidence="14"/>
<dbReference type="PANTHER" id="PTHR34848:SF1">
    <property type="entry name" value="BIFUNCTIONAL ADENOSYLCOBALAMIN BIOSYNTHESIS PROTEIN COBU"/>
    <property type="match status" value="1"/>
</dbReference>
<evidence type="ECO:0000256" key="4">
    <source>
        <dbReference type="ARBA" id="ARBA00003889"/>
    </source>
</evidence>
<evidence type="ECO:0000256" key="6">
    <source>
        <dbReference type="ARBA" id="ARBA00005159"/>
    </source>
</evidence>